<dbReference type="InterPro" id="IPR013087">
    <property type="entry name" value="Znf_C2H2_type"/>
</dbReference>
<feature type="compositionally biased region" description="Polar residues" evidence="1">
    <location>
        <begin position="1369"/>
        <end position="1382"/>
    </location>
</feature>
<feature type="region of interest" description="Disordered" evidence="1">
    <location>
        <begin position="778"/>
        <end position="812"/>
    </location>
</feature>
<protein>
    <recommendedName>
        <fullName evidence="2">C2H2-type domain-containing protein</fullName>
    </recommendedName>
</protein>
<accession>A0ABR1DXB2</accession>
<dbReference type="Proteomes" id="UP001303046">
    <property type="component" value="Unassembled WGS sequence"/>
</dbReference>
<feature type="compositionally biased region" description="Polar residues" evidence="1">
    <location>
        <begin position="840"/>
        <end position="852"/>
    </location>
</feature>
<keyword evidence="4" id="KW-1185">Reference proteome</keyword>
<evidence type="ECO:0000313" key="4">
    <source>
        <dbReference type="Proteomes" id="UP001303046"/>
    </source>
</evidence>
<dbReference type="PROSITE" id="PS00028">
    <property type="entry name" value="ZINC_FINGER_C2H2_1"/>
    <property type="match status" value="2"/>
</dbReference>
<reference evidence="3 4" key="1">
    <citation type="submission" date="2023-08" db="EMBL/GenBank/DDBJ databases">
        <title>A Necator americanus chromosomal reference genome.</title>
        <authorList>
            <person name="Ilik V."/>
            <person name="Petrzelkova K.J."/>
            <person name="Pardy F."/>
            <person name="Fuh T."/>
            <person name="Niatou-Singa F.S."/>
            <person name="Gouil Q."/>
            <person name="Baker L."/>
            <person name="Ritchie M.E."/>
            <person name="Jex A.R."/>
            <person name="Gazzola D."/>
            <person name="Li H."/>
            <person name="Toshio Fujiwara R."/>
            <person name="Zhan B."/>
            <person name="Aroian R.V."/>
            <person name="Pafco B."/>
            <person name="Schwarz E.M."/>
        </authorList>
    </citation>
    <scope>NUCLEOTIDE SEQUENCE [LARGE SCALE GENOMIC DNA]</scope>
    <source>
        <strain evidence="3 4">Aroian</strain>
        <tissue evidence="3">Whole animal</tissue>
    </source>
</reference>
<sequence length="1827" mass="204742">MVNELSPAEISTLWLLHDRHTTRHAVEKAIELGLPLWREAVHLARACHRSNMDLADGAYYVVGSDFVDNDDSSQYAYHEIGRYPDVRASSSFRNIHCIQKGDLDSDIDVTELYNSATSEILPQSSASESLRNDAMESFKNDKNKHIQLLLEGISSRELDNLNSEQSSLEVCEISDDDESLCTRSCVVASASPPNEDVNDAVSNETNCANDSKSIRRATPQASTCSNETLDFDCGLHLHDRELSRHCEVPSTSCTRAFTILDRSEYERRLLSENEQITEEERQMSIYETSPYGDSEVEDSHRAAMEINDAVSQLAPDIEMSEVISKLMKEDVAAEFSDAGTPSKRSKRCYVEPFDEDSNTTGSECSDINIDVNILYEISELRREEGASSPSSCSIDSDDAVPPDVCVWHPQTWTYNIDLITHFRSPSPFEEAVVTLLPREYVELTVIAPKYEEMFAAVELIRRFPHSGAFTRKRGGRCVSVSFNIPAPRNQNVFLECDLWRTTQANEFYHYVVPESCMDYVSLKSESSKEEFCLLESHIKNAKQENEDCLIEMEDRRVSADYLSTNASTHECCDVHCDIYNAAGISDCCYIQCEDSHFQNVSLNAKEAEENVVDVFQAIARTQDHTERCSAMFSDTRRTYASLSCSAPRCEDVVTYWVFDILLGNSAITTLNDKRIYKVAHSCKPRSLRAERGPLRMNVEAPTRRRRQGDSMNEVLLLLETGAMPSQFIETSPPHSLPLNKGRTRSRYQNLRGAIGPGNRGKGEAVASQLQETLLITPRKRPCLEVSPTTRPERSPALRSPSERSDLSASPDRLVICEDEDAIAEEDRIKVTEDLQNTPSNALAISTKSSTASLEEESFDNYTTPSEKPSLNVTDFPLLRRSARKRSADHSESPVVAKKSREPVEHALISKQGGKSEESIEVGSDTDRSKSLRKARYLSKQTHSSVPDPNVLSPLSKSVRKSELLASYPEVVERKRMLRSGEMQQVFTRTNTQVFRDPAKQLNRKETVAKLVPEPSVGVQDEKELRATQQLLAHTTVCAEQISPDIPTLNPNTKSRRKQRTPVIELCKELYAESAAAFVAIPLKATVGVQFSVISEESVSFQCVAPPRESGLDILAQVAIFEVSNSIRQTTSQNLETARASVESRLVTLRRKRTTNTCSDETTSFKPQGTFCDVSDSFGAEVHADEDNSVDNVASFVEERQNLMTASITATKLQNEKSNQPRLHSVQLPKETPKRMKMTAAERTDAKKCSSTPKDTASFETVLEPLSRSYDTRALSKRRSTTAKQKIRNNVVVLEDNNETVFPKKVQDQTEILRRSSSRRRTQVAEEPCCSNDRLRSMKEKVASQRVQAIPQASSKTTNRRKTIAAATPRKSNVVGSNSTSVEAQMISKKGKPDRLSMVQPMMKAALVQSTEQRRRTTALCSSAQNTYTDDDDVLFVESGFSRRRRKSVTPPILVVAVDVTSSFTPIKRDNNRSAEPITLPTCNRGESVATEVYSSDSAEVLNALALDIIIREASALSAVNLATFAHFVLNLFDPVKPVFTPLEDVEPSTLPANFTTIFERATPLQFRHRLDYNSFNSMLLNRLPENGLHALTLDLPKVSMLKITKFVDTVKEAVEEICAELSTRKTLSKAEIKREIDLSGEVQQLITSRYVETMMKMADACNEARDVPPSVIADRFHLLLCGWTCFLQQGGVLRVRLQLCPGRSHPSIVDITTAWLDRIDTILSRAQATKSMRTSAFAVSLAQEKTVVSKVWYQMASHTTTCCADASYLFCEECKLYFRNEDTDFIHNRVFHQKSRECDECYDMFHTLLGLDLHMVGSHKRSFVVDL</sequence>
<feature type="domain" description="C2H2-type" evidence="2">
    <location>
        <begin position="1798"/>
        <end position="1819"/>
    </location>
</feature>
<feature type="domain" description="C2H2-type" evidence="2">
    <location>
        <begin position="1771"/>
        <end position="1792"/>
    </location>
</feature>
<evidence type="ECO:0000259" key="2">
    <source>
        <dbReference type="PROSITE" id="PS00028"/>
    </source>
</evidence>
<comment type="caution">
    <text evidence="3">The sequence shown here is derived from an EMBL/GenBank/DDBJ whole genome shotgun (WGS) entry which is preliminary data.</text>
</comment>
<organism evidence="3 4">
    <name type="scientific">Necator americanus</name>
    <name type="common">Human hookworm</name>
    <dbReference type="NCBI Taxonomy" id="51031"/>
    <lineage>
        <taxon>Eukaryota</taxon>
        <taxon>Metazoa</taxon>
        <taxon>Ecdysozoa</taxon>
        <taxon>Nematoda</taxon>
        <taxon>Chromadorea</taxon>
        <taxon>Rhabditida</taxon>
        <taxon>Rhabditina</taxon>
        <taxon>Rhabditomorpha</taxon>
        <taxon>Strongyloidea</taxon>
        <taxon>Ancylostomatidae</taxon>
        <taxon>Bunostominae</taxon>
        <taxon>Necator</taxon>
    </lineage>
</organism>
<proteinExistence type="predicted"/>
<evidence type="ECO:0000313" key="3">
    <source>
        <dbReference type="EMBL" id="KAK6754121.1"/>
    </source>
</evidence>
<feature type="compositionally biased region" description="Basic and acidic residues" evidence="1">
    <location>
        <begin position="790"/>
        <end position="805"/>
    </location>
</feature>
<evidence type="ECO:0000256" key="1">
    <source>
        <dbReference type="SAM" id="MobiDB-lite"/>
    </source>
</evidence>
<feature type="region of interest" description="Disordered" evidence="1">
    <location>
        <begin position="1343"/>
        <end position="1391"/>
    </location>
</feature>
<dbReference type="EMBL" id="JAVFWL010000005">
    <property type="protein sequence ID" value="KAK6754121.1"/>
    <property type="molecule type" value="Genomic_DNA"/>
</dbReference>
<feature type="compositionally biased region" description="Polar residues" evidence="1">
    <location>
        <begin position="1344"/>
        <end position="1356"/>
    </location>
</feature>
<feature type="compositionally biased region" description="Polar residues" evidence="1">
    <location>
        <begin position="859"/>
        <end position="872"/>
    </location>
</feature>
<feature type="region of interest" description="Disordered" evidence="1">
    <location>
        <begin position="840"/>
        <end position="953"/>
    </location>
</feature>
<name>A0ABR1DXB2_NECAM</name>
<gene>
    <name evidence="3" type="primary">Necator_chrV.g18034</name>
    <name evidence="3" type="ORF">RB195_013244</name>
</gene>